<keyword evidence="2" id="KW-0645">Protease</keyword>
<evidence type="ECO:0000313" key="11">
    <source>
        <dbReference type="Proteomes" id="UP001595846"/>
    </source>
</evidence>
<evidence type="ECO:0000256" key="2">
    <source>
        <dbReference type="ARBA" id="ARBA00022670"/>
    </source>
</evidence>
<keyword evidence="5" id="KW-0862">Zinc</keyword>
<name>A0ABD5NSA2_9EURY</name>
<dbReference type="InterPro" id="IPR001567">
    <property type="entry name" value="Pept_M3A_M3B_dom"/>
</dbReference>
<gene>
    <name evidence="10" type="primary">pepF</name>
    <name evidence="10" type="ORF">ACFOUR_15375</name>
</gene>
<keyword evidence="6" id="KW-0482">Metalloprotease</keyword>
<reference evidence="10 11" key="1">
    <citation type="journal article" date="2019" name="Int. J. Syst. Evol. Microbiol.">
        <title>The Global Catalogue of Microorganisms (GCM) 10K type strain sequencing project: providing services to taxonomists for standard genome sequencing and annotation.</title>
        <authorList>
            <consortium name="The Broad Institute Genomics Platform"/>
            <consortium name="The Broad Institute Genome Sequencing Center for Infectious Disease"/>
            <person name="Wu L."/>
            <person name="Ma J."/>
        </authorList>
    </citation>
    <scope>NUCLEOTIDE SEQUENCE [LARGE SCALE GENOMIC DNA]</scope>
    <source>
        <strain evidence="10 11">IBRC-M 10256</strain>
    </source>
</reference>
<dbReference type="SUPFAM" id="SSF55486">
    <property type="entry name" value="Metalloproteases ('zincins'), catalytic domain"/>
    <property type="match status" value="1"/>
</dbReference>
<comment type="cofactor">
    <cofactor evidence="1">
        <name>Zn(2+)</name>
        <dbReference type="ChEBI" id="CHEBI:29105"/>
    </cofactor>
</comment>
<evidence type="ECO:0000256" key="7">
    <source>
        <dbReference type="SAM" id="MobiDB-lite"/>
    </source>
</evidence>
<evidence type="ECO:0000256" key="1">
    <source>
        <dbReference type="ARBA" id="ARBA00001947"/>
    </source>
</evidence>
<dbReference type="GO" id="GO:0046872">
    <property type="term" value="F:metal ion binding"/>
    <property type="evidence" value="ECO:0007669"/>
    <property type="project" value="UniProtKB-KW"/>
</dbReference>
<dbReference type="NCBIfam" id="TIGR00181">
    <property type="entry name" value="pepF"/>
    <property type="match status" value="1"/>
</dbReference>
<keyword evidence="11" id="KW-1185">Reference proteome</keyword>
<keyword evidence="4" id="KW-0378">Hydrolase</keyword>
<keyword evidence="3" id="KW-0479">Metal-binding</keyword>
<dbReference type="Gene3D" id="1.20.140.70">
    <property type="entry name" value="Oligopeptidase f, N-terminal domain"/>
    <property type="match status" value="1"/>
</dbReference>
<dbReference type="InterPro" id="IPR004438">
    <property type="entry name" value="Peptidase_M3B"/>
</dbReference>
<dbReference type="GeneID" id="73902368"/>
<dbReference type="CDD" id="cd09608">
    <property type="entry name" value="M3B_PepF"/>
    <property type="match status" value="1"/>
</dbReference>
<dbReference type="InterPro" id="IPR045090">
    <property type="entry name" value="Pept_M3A_M3B"/>
</dbReference>
<dbReference type="AlphaFoldDB" id="A0ABD5NSA2"/>
<dbReference type="Pfam" id="PF01432">
    <property type="entry name" value="Peptidase_M3"/>
    <property type="match status" value="1"/>
</dbReference>
<dbReference type="PANTHER" id="PTHR11804:SF84">
    <property type="entry name" value="SACCHAROLYSIN"/>
    <property type="match status" value="1"/>
</dbReference>
<accession>A0ABD5NSA2</accession>
<comment type="caution">
    <text evidence="10">The sequence shown here is derived from an EMBL/GenBank/DDBJ whole genome shotgun (WGS) entry which is preliminary data.</text>
</comment>
<feature type="region of interest" description="Disordered" evidence="7">
    <location>
        <begin position="187"/>
        <end position="214"/>
    </location>
</feature>
<feature type="domain" description="Peptidase M3A/M3B catalytic" evidence="8">
    <location>
        <begin position="221"/>
        <end position="599"/>
    </location>
</feature>
<feature type="compositionally biased region" description="Acidic residues" evidence="7">
    <location>
        <begin position="197"/>
        <end position="210"/>
    </location>
</feature>
<dbReference type="Gene3D" id="1.10.287.830">
    <property type="entry name" value="putative peptidase helix hairpin domain like"/>
    <property type="match status" value="1"/>
</dbReference>
<evidence type="ECO:0000259" key="9">
    <source>
        <dbReference type="Pfam" id="PF08439"/>
    </source>
</evidence>
<organism evidence="10 11">
    <name type="scientific">Halovivax cerinus</name>
    <dbReference type="NCBI Taxonomy" id="1487865"/>
    <lineage>
        <taxon>Archaea</taxon>
        <taxon>Methanobacteriati</taxon>
        <taxon>Methanobacteriota</taxon>
        <taxon>Stenosarchaea group</taxon>
        <taxon>Halobacteria</taxon>
        <taxon>Halobacteriales</taxon>
        <taxon>Natrialbaceae</taxon>
        <taxon>Halovivax</taxon>
    </lineage>
</organism>
<feature type="domain" description="Oligopeptidase F N-terminal" evidence="9">
    <location>
        <begin position="114"/>
        <end position="183"/>
    </location>
</feature>
<evidence type="ECO:0000256" key="5">
    <source>
        <dbReference type="ARBA" id="ARBA00022833"/>
    </source>
</evidence>
<evidence type="ECO:0000256" key="3">
    <source>
        <dbReference type="ARBA" id="ARBA00022723"/>
    </source>
</evidence>
<sequence length="614" mass="70013">MSDVPSREEVPAEHTWDLSRIFDSPEDWRDAYDDVSDRLDELTAYEGETVSDAETLRVVLETRDALMREVERVGAYARMRRDEDTTDQDRQAMAARAESLVADAQSAASFVEPEIQDLTTEAFESYVDEEPDLERYRQYVDDALRMKPHTRSPEVEELLADFGEVTGTAGTVYSMLANADMTFPTVADSEARRASDESSDDESRDPDGGEVEITQSNFVNLLKRPDRDFRERVYEAYFEEWGDVRNTVSTAYAKSVTADVRLAEARNYETAREASLDDANVPVEVYDTLVDTVTDNLDALHRHAELKREALGVDELRPWDLYMPLTGGEGPEIPYDEACEHVIEAVAPLGEDYQDRLAEGLESRWVDIYENEGKRAGAYSAGTYDTEPFVLMNYQDDVASMYTLAHELGHSLHSDRTRRNQPYVYASYELFVAEVASTVNEALLTEHLLETVEDPEFRVHILNEFLERVRSTLFRQTLFAEFEHRAHELEEAGEPLTADRLDDLFGDLKARYYEPAALDDHIAREWMRIPHFYRAFYVYQYSTGISAALALVDDIVSDGDDAAADYLEFLRLGSREYPLDLLETAGVDMRSPDPVERAIDRYADRLDELAEIVD</sequence>
<dbReference type="PANTHER" id="PTHR11804">
    <property type="entry name" value="PROTEASE M3 THIMET OLIGOPEPTIDASE-RELATED"/>
    <property type="match status" value="1"/>
</dbReference>
<dbReference type="Proteomes" id="UP001595846">
    <property type="component" value="Unassembled WGS sequence"/>
</dbReference>
<dbReference type="EMBL" id="JBHSAQ010000013">
    <property type="protein sequence ID" value="MFC3959742.1"/>
    <property type="molecule type" value="Genomic_DNA"/>
</dbReference>
<dbReference type="RefSeq" id="WP_256533256.1">
    <property type="nucleotide sequence ID" value="NZ_CP101824.1"/>
</dbReference>
<dbReference type="Gene3D" id="1.10.1370.20">
    <property type="entry name" value="Oligoendopeptidase f, C-terminal domain"/>
    <property type="match status" value="1"/>
</dbReference>
<protein>
    <submittedName>
        <fullName evidence="10">Oligoendopeptidase F</fullName>
    </submittedName>
</protein>
<dbReference type="InterPro" id="IPR013647">
    <property type="entry name" value="OligopepF_N_dom"/>
</dbReference>
<dbReference type="Pfam" id="PF08439">
    <property type="entry name" value="Peptidase_M3_N"/>
    <property type="match status" value="1"/>
</dbReference>
<evidence type="ECO:0000313" key="10">
    <source>
        <dbReference type="EMBL" id="MFC3959742.1"/>
    </source>
</evidence>
<dbReference type="InterPro" id="IPR042088">
    <property type="entry name" value="OligoPept_F_C"/>
</dbReference>
<evidence type="ECO:0000256" key="6">
    <source>
        <dbReference type="ARBA" id="ARBA00023049"/>
    </source>
</evidence>
<dbReference type="GO" id="GO:0006508">
    <property type="term" value="P:proteolysis"/>
    <property type="evidence" value="ECO:0007669"/>
    <property type="project" value="UniProtKB-KW"/>
</dbReference>
<proteinExistence type="predicted"/>
<evidence type="ECO:0000256" key="4">
    <source>
        <dbReference type="ARBA" id="ARBA00022801"/>
    </source>
</evidence>
<dbReference type="GO" id="GO:0008237">
    <property type="term" value="F:metallopeptidase activity"/>
    <property type="evidence" value="ECO:0007669"/>
    <property type="project" value="UniProtKB-KW"/>
</dbReference>
<evidence type="ECO:0000259" key="8">
    <source>
        <dbReference type="Pfam" id="PF01432"/>
    </source>
</evidence>